<reference evidence="3" key="1">
    <citation type="submission" date="2023-04" db="EMBL/GenBank/DDBJ databases">
        <title>Complete genome sequence of Temperatibacter marinus.</title>
        <authorList>
            <person name="Rong J.-C."/>
            <person name="Yi M.-L."/>
            <person name="Zhao Q."/>
        </authorList>
    </citation>
    <scope>NUCLEOTIDE SEQUENCE</scope>
    <source>
        <strain evidence="3">NBRC 110045</strain>
    </source>
</reference>
<dbReference type="AlphaFoldDB" id="A0AA52EER4"/>
<protein>
    <submittedName>
        <fullName evidence="3">Outer membrane lipid asymmetry maintenance protein MlaD</fullName>
    </submittedName>
</protein>
<dbReference type="PANTHER" id="PTHR33371">
    <property type="entry name" value="INTERMEMBRANE PHOSPHOLIPID TRANSPORT SYSTEM BINDING PROTEIN MLAD-RELATED"/>
    <property type="match status" value="1"/>
</dbReference>
<dbReference type="Proteomes" id="UP001268683">
    <property type="component" value="Chromosome"/>
</dbReference>
<sequence length="151" mass="15950">MSGNLVESIIGALVLLVAGWFILFAYERTDMQTGDGYVLSAQFSRIDGLSIGSDVRLSGIKVGSVVSQELDPVTFQALVTFSIDSKIQLPLDTAAAISSEGILGGSYLSLKPGIEEDVLETGDVITETQDSVDLLGLIGKFINSDSSESKD</sequence>
<dbReference type="NCBIfam" id="TIGR04430">
    <property type="entry name" value="OM_asym_MlaD"/>
    <property type="match status" value="1"/>
</dbReference>
<dbReference type="GO" id="GO:0005543">
    <property type="term" value="F:phospholipid binding"/>
    <property type="evidence" value="ECO:0007669"/>
    <property type="project" value="TreeGrafter"/>
</dbReference>
<dbReference type="GO" id="GO:0005548">
    <property type="term" value="F:phospholipid transporter activity"/>
    <property type="evidence" value="ECO:0007669"/>
    <property type="project" value="TreeGrafter"/>
</dbReference>
<dbReference type="InterPro" id="IPR052336">
    <property type="entry name" value="MlaD_Phospholipid_Transporter"/>
</dbReference>
<keyword evidence="1" id="KW-0812">Transmembrane</keyword>
<keyword evidence="4" id="KW-1185">Reference proteome</keyword>
<evidence type="ECO:0000259" key="2">
    <source>
        <dbReference type="Pfam" id="PF02470"/>
    </source>
</evidence>
<accession>A0AA52EER4</accession>
<dbReference type="KEGG" id="tmk:QGN29_12115"/>
<dbReference type="InterPro" id="IPR003399">
    <property type="entry name" value="Mce/MlaD"/>
</dbReference>
<name>A0AA52EER4_9PROT</name>
<evidence type="ECO:0000256" key="1">
    <source>
        <dbReference type="SAM" id="Phobius"/>
    </source>
</evidence>
<keyword evidence="1" id="KW-1133">Transmembrane helix</keyword>
<feature type="transmembrane region" description="Helical" evidence="1">
    <location>
        <begin position="6"/>
        <end position="26"/>
    </location>
</feature>
<proteinExistence type="predicted"/>
<dbReference type="PANTHER" id="PTHR33371:SF4">
    <property type="entry name" value="INTERMEMBRANE PHOSPHOLIPID TRANSPORT SYSTEM BINDING PROTEIN MLAD"/>
    <property type="match status" value="1"/>
</dbReference>
<evidence type="ECO:0000313" key="3">
    <source>
        <dbReference type="EMBL" id="WND02293.1"/>
    </source>
</evidence>
<dbReference type="Pfam" id="PF02470">
    <property type="entry name" value="MlaD"/>
    <property type="match status" value="1"/>
</dbReference>
<dbReference type="RefSeq" id="WP_310798129.1">
    <property type="nucleotide sequence ID" value="NZ_CP123872.1"/>
</dbReference>
<dbReference type="EMBL" id="CP123872">
    <property type="protein sequence ID" value="WND02293.1"/>
    <property type="molecule type" value="Genomic_DNA"/>
</dbReference>
<feature type="domain" description="Mce/MlaD" evidence="2">
    <location>
        <begin position="36"/>
        <end position="113"/>
    </location>
</feature>
<gene>
    <name evidence="3" type="primary">mlaD</name>
    <name evidence="3" type="ORF">QGN29_12115</name>
</gene>
<keyword evidence="1" id="KW-0472">Membrane</keyword>
<dbReference type="InterPro" id="IPR030970">
    <property type="entry name" value="ABC_MlaD"/>
</dbReference>
<organism evidence="3 4">
    <name type="scientific">Temperatibacter marinus</name>
    <dbReference type="NCBI Taxonomy" id="1456591"/>
    <lineage>
        <taxon>Bacteria</taxon>
        <taxon>Pseudomonadati</taxon>
        <taxon>Pseudomonadota</taxon>
        <taxon>Alphaproteobacteria</taxon>
        <taxon>Kordiimonadales</taxon>
        <taxon>Temperatibacteraceae</taxon>
        <taxon>Temperatibacter</taxon>
    </lineage>
</organism>
<evidence type="ECO:0000313" key="4">
    <source>
        <dbReference type="Proteomes" id="UP001268683"/>
    </source>
</evidence>